<comment type="caution">
    <text evidence="1">The sequence shown here is derived from an EMBL/GenBank/DDBJ whole genome shotgun (WGS) entry which is preliminary data.</text>
</comment>
<reference evidence="2" key="1">
    <citation type="journal article" date="2023" name="G3 (Bethesda)">
        <title>Genome assembly and association tests identify interacting loci associated with vigor, precocity, and sex in interspecific pistachio rootstocks.</title>
        <authorList>
            <person name="Palmer W."/>
            <person name="Jacygrad E."/>
            <person name="Sagayaradj S."/>
            <person name="Cavanaugh K."/>
            <person name="Han R."/>
            <person name="Bertier L."/>
            <person name="Beede B."/>
            <person name="Kafkas S."/>
            <person name="Golino D."/>
            <person name="Preece J."/>
            <person name="Michelmore R."/>
        </authorList>
    </citation>
    <scope>NUCLEOTIDE SEQUENCE [LARGE SCALE GENOMIC DNA]</scope>
</reference>
<protein>
    <submittedName>
        <fullName evidence="1">Uncharacterized protein</fullName>
    </submittedName>
</protein>
<accession>A0ACC0ZY63</accession>
<proteinExistence type="predicted"/>
<evidence type="ECO:0000313" key="1">
    <source>
        <dbReference type="EMBL" id="KAJ0078881.1"/>
    </source>
</evidence>
<organism evidence="1 2">
    <name type="scientific">Pistacia atlantica</name>
    <dbReference type="NCBI Taxonomy" id="434234"/>
    <lineage>
        <taxon>Eukaryota</taxon>
        <taxon>Viridiplantae</taxon>
        <taxon>Streptophyta</taxon>
        <taxon>Embryophyta</taxon>
        <taxon>Tracheophyta</taxon>
        <taxon>Spermatophyta</taxon>
        <taxon>Magnoliopsida</taxon>
        <taxon>eudicotyledons</taxon>
        <taxon>Gunneridae</taxon>
        <taxon>Pentapetalae</taxon>
        <taxon>rosids</taxon>
        <taxon>malvids</taxon>
        <taxon>Sapindales</taxon>
        <taxon>Anacardiaceae</taxon>
        <taxon>Pistacia</taxon>
    </lineage>
</organism>
<evidence type="ECO:0000313" key="2">
    <source>
        <dbReference type="Proteomes" id="UP001164250"/>
    </source>
</evidence>
<name>A0ACC0ZY63_9ROSI</name>
<sequence length="137" mass="14422">MSSAASRVFNGCRALLAPAKASSSTSAATKTKPTTTKKPRAKSPPKPKAPGSGRPVGILKAGPISPALAHFLGASESSRADAVRKIWSHIKTHNLQNPQNKREIVCDAKLKAIFNGKDTVGFLEIGKLLSPHFVKTA</sequence>
<keyword evidence="2" id="KW-1185">Reference proteome</keyword>
<gene>
    <name evidence="1" type="ORF">Patl1_23613</name>
</gene>
<dbReference type="Proteomes" id="UP001164250">
    <property type="component" value="Chromosome 13"/>
</dbReference>
<dbReference type="EMBL" id="CM047909">
    <property type="protein sequence ID" value="KAJ0078881.1"/>
    <property type="molecule type" value="Genomic_DNA"/>
</dbReference>